<dbReference type="InterPro" id="IPR003347">
    <property type="entry name" value="JmjC_dom"/>
</dbReference>
<gene>
    <name evidence="2" type="ORF">CPB83DRAFT_759774</name>
</gene>
<evidence type="ECO:0000313" key="3">
    <source>
        <dbReference type="Proteomes" id="UP000807306"/>
    </source>
</evidence>
<dbReference type="Gene3D" id="2.60.120.650">
    <property type="entry name" value="Cupin"/>
    <property type="match status" value="1"/>
</dbReference>
<dbReference type="SMART" id="SM00558">
    <property type="entry name" value="JmjC"/>
    <property type="match status" value="1"/>
</dbReference>
<evidence type="ECO:0000313" key="2">
    <source>
        <dbReference type="EMBL" id="KAF9532297.1"/>
    </source>
</evidence>
<reference evidence="2" key="1">
    <citation type="submission" date="2020-11" db="EMBL/GenBank/DDBJ databases">
        <authorList>
            <consortium name="DOE Joint Genome Institute"/>
            <person name="Ahrendt S."/>
            <person name="Riley R."/>
            <person name="Andreopoulos W."/>
            <person name="Labutti K."/>
            <person name="Pangilinan J."/>
            <person name="Ruiz-Duenas F.J."/>
            <person name="Barrasa J.M."/>
            <person name="Sanchez-Garcia M."/>
            <person name="Camarero S."/>
            <person name="Miyauchi S."/>
            <person name="Serrano A."/>
            <person name="Linde D."/>
            <person name="Babiker R."/>
            <person name="Drula E."/>
            <person name="Ayuso-Fernandez I."/>
            <person name="Pacheco R."/>
            <person name="Padilla G."/>
            <person name="Ferreira P."/>
            <person name="Barriuso J."/>
            <person name="Kellner H."/>
            <person name="Castanera R."/>
            <person name="Alfaro M."/>
            <person name="Ramirez L."/>
            <person name="Pisabarro A.G."/>
            <person name="Kuo A."/>
            <person name="Tritt A."/>
            <person name="Lipzen A."/>
            <person name="He G."/>
            <person name="Yan M."/>
            <person name="Ng V."/>
            <person name="Cullen D."/>
            <person name="Martin F."/>
            <person name="Rosso M.-N."/>
            <person name="Henrissat B."/>
            <person name="Hibbett D."/>
            <person name="Martinez A.T."/>
            <person name="Grigoriev I.V."/>
        </authorList>
    </citation>
    <scope>NUCLEOTIDE SEQUENCE</scope>
    <source>
        <strain evidence="2">CBS 506.95</strain>
    </source>
</reference>
<comment type="caution">
    <text evidence="2">The sequence shown here is derived from an EMBL/GenBank/DDBJ whole genome shotgun (WGS) entry which is preliminary data.</text>
</comment>
<dbReference type="AlphaFoldDB" id="A0A9P6ENL5"/>
<dbReference type="EMBL" id="MU157832">
    <property type="protein sequence ID" value="KAF9532297.1"/>
    <property type="molecule type" value="Genomic_DNA"/>
</dbReference>
<dbReference type="Pfam" id="PF13621">
    <property type="entry name" value="Cupin_8"/>
    <property type="match status" value="1"/>
</dbReference>
<dbReference type="SUPFAM" id="SSF51197">
    <property type="entry name" value="Clavaminate synthase-like"/>
    <property type="match status" value="1"/>
</dbReference>
<protein>
    <recommendedName>
        <fullName evidence="1">JmjC domain-containing protein</fullName>
    </recommendedName>
</protein>
<keyword evidence="3" id="KW-1185">Reference proteome</keyword>
<name>A0A9P6ENL5_9AGAR</name>
<dbReference type="PANTHER" id="PTHR12461">
    <property type="entry name" value="HYPOXIA-INDUCIBLE FACTOR 1 ALPHA INHIBITOR-RELATED"/>
    <property type="match status" value="1"/>
</dbReference>
<accession>A0A9P6ENL5</accession>
<proteinExistence type="predicted"/>
<feature type="domain" description="JmjC" evidence="1">
    <location>
        <begin position="201"/>
        <end position="365"/>
    </location>
</feature>
<evidence type="ECO:0000259" key="1">
    <source>
        <dbReference type="PROSITE" id="PS51184"/>
    </source>
</evidence>
<sequence length="365" mass="41248">MSQASASSTELRTLRRVYTDAAILRALIQSLRSQTRPAIATLDHSIIIAGPYGRGRLELVLDIIHRLQGDILRGSPDAKSLLTAAQYVDNIPDCKIISPITPPSFLQFKITYSRRPFILRGYAKNWPALTHRPWRSHAYLSSVAGPGRVIPVEVGNDYRAEDWQQKIMQWDEYLTFLDFEDRPSSRSNSNAPYMAQHDLLKQFPKLQNDIVIPDYLYADLESQDFPSYQSPANEDKRILNAWLGPEGAVSPAHTDPYFNFYAQVVGHKKVWLAPPSISNSMYSFAISDEDSNNDRHSPSSALKNTSRVDVFADAEDMKQFPAFLDQVVPVSLTAMLSPGDVLFFPPGWWHAMKSESTSFSISMWF</sequence>
<dbReference type="PANTHER" id="PTHR12461:SF94">
    <property type="entry name" value="JMJC DOMAIN-CONTAINING PROTEIN"/>
    <property type="match status" value="1"/>
</dbReference>
<dbReference type="Proteomes" id="UP000807306">
    <property type="component" value="Unassembled WGS sequence"/>
</dbReference>
<dbReference type="PROSITE" id="PS51184">
    <property type="entry name" value="JMJC"/>
    <property type="match status" value="1"/>
</dbReference>
<dbReference type="OrthoDB" id="47172at2759"/>
<organism evidence="2 3">
    <name type="scientific">Crepidotus variabilis</name>
    <dbReference type="NCBI Taxonomy" id="179855"/>
    <lineage>
        <taxon>Eukaryota</taxon>
        <taxon>Fungi</taxon>
        <taxon>Dikarya</taxon>
        <taxon>Basidiomycota</taxon>
        <taxon>Agaricomycotina</taxon>
        <taxon>Agaricomycetes</taxon>
        <taxon>Agaricomycetidae</taxon>
        <taxon>Agaricales</taxon>
        <taxon>Agaricineae</taxon>
        <taxon>Crepidotaceae</taxon>
        <taxon>Crepidotus</taxon>
    </lineage>
</organism>
<dbReference type="InterPro" id="IPR041667">
    <property type="entry name" value="Cupin_8"/>
</dbReference>